<gene>
    <name evidence="2" type="ORF">ALC60_00706</name>
</gene>
<organism evidence="2 3">
    <name type="scientific">Mycetomoellerius zeteki</name>
    <dbReference type="NCBI Taxonomy" id="64791"/>
    <lineage>
        <taxon>Eukaryota</taxon>
        <taxon>Metazoa</taxon>
        <taxon>Ecdysozoa</taxon>
        <taxon>Arthropoda</taxon>
        <taxon>Hexapoda</taxon>
        <taxon>Insecta</taxon>
        <taxon>Pterygota</taxon>
        <taxon>Neoptera</taxon>
        <taxon>Endopterygota</taxon>
        <taxon>Hymenoptera</taxon>
        <taxon>Apocrita</taxon>
        <taxon>Aculeata</taxon>
        <taxon>Formicoidea</taxon>
        <taxon>Formicidae</taxon>
        <taxon>Myrmicinae</taxon>
        <taxon>Mycetomoellerius</taxon>
    </lineage>
</organism>
<evidence type="ECO:0000313" key="2">
    <source>
        <dbReference type="EMBL" id="KYQ60298.1"/>
    </source>
</evidence>
<sequence>MILLGTSRLSRHAISPPPRGAPSHFDRSIDDWPNDSVHKNSDFSRDRRPALNDLATC</sequence>
<accession>A0A151XJ41</accession>
<dbReference type="AlphaFoldDB" id="A0A151XJ41"/>
<evidence type="ECO:0000256" key="1">
    <source>
        <dbReference type="SAM" id="MobiDB-lite"/>
    </source>
</evidence>
<keyword evidence="3" id="KW-1185">Reference proteome</keyword>
<dbReference type="Proteomes" id="UP000075809">
    <property type="component" value="Unassembled WGS sequence"/>
</dbReference>
<name>A0A151XJ41_9HYME</name>
<protein>
    <submittedName>
        <fullName evidence="2">Uncharacterized protein</fullName>
    </submittedName>
</protein>
<reference evidence="2 3" key="1">
    <citation type="submission" date="2015-09" db="EMBL/GenBank/DDBJ databases">
        <title>Trachymyrmex zeteki WGS genome.</title>
        <authorList>
            <person name="Nygaard S."/>
            <person name="Hu H."/>
            <person name="Boomsma J."/>
            <person name="Zhang G."/>
        </authorList>
    </citation>
    <scope>NUCLEOTIDE SEQUENCE [LARGE SCALE GENOMIC DNA]</scope>
    <source>
        <strain evidence="2">Tzet28-1</strain>
        <tissue evidence="2">Whole body</tissue>
    </source>
</reference>
<evidence type="ECO:0000313" key="3">
    <source>
        <dbReference type="Proteomes" id="UP000075809"/>
    </source>
</evidence>
<feature type="region of interest" description="Disordered" evidence="1">
    <location>
        <begin position="1"/>
        <end position="57"/>
    </location>
</feature>
<dbReference type="EMBL" id="KQ982080">
    <property type="protein sequence ID" value="KYQ60298.1"/>
    <property type="molecule type" value="Genomic_DNA"/>
</dbReference>
<proteinExistence type="predicted"/>
<feature type="compositionally biased region" description="Basic and acidic residues" evidence="1">
    <location>
        <begin position="24"/>
        <end position="50"/>
    </location>
</feature>